<reference evidence="2 3" key="1">
    <citation type="journal article" date="2024" name="Commun. Biol.">
        <title>Comparative genomic analysis of thermophilic fungi reveals convergent evolutionary adaptations and gene losses.</title>
        <authorList>
            <person name="Steindorff A.S."/>
            <person name="Aguilar-Pontes M.V."/>
            <person name="Robinson A.J."/>
            <person name="Andreopoulos B."/>
            <person name="LaButti K."/>
            <person name="Kuo A."/>
            <person name="Mondo S."/>
            <person name="Riley R."/>
            <person name="Otillar R."/>
            <person name="Haridas S."/>
            <person name="Lipzen A."/>
            <person name="Grimwood J."/>
            <person name="Schmutz J."/>
            <person name="Clum A."/>
            <person name="Reid I.D."/>
            <person name="Moisan M.C."/>
            <person name="Butler G."/>
            <person name="Nguyen T.T.M."/>
            <person name="Dewar K."/>
            <person name="Conant G."/>
            <person name="Drula E."/>
            <person name="Henrissat B."/>
            <person name="Hansel C."/>
            <person name="Singer S."/>
            <person name="Hutchinson M.I."/>
            <person name="de Vries R.P."/>
            <person name="Natvig D.O."/>
            <person name="Powell A.J."/>
            <person name="Tsang A."/>
            <person name="Grigoriev I.V."/>
        </authorList>
    </citation>
    <scope>NUCLEOTIDE SEQUENCE [LARGE SCALE GENOMIC DNA]</scope>
    <source>
        <strain evidence="2 3">CBS 494.80</strain>
    </source>
</reference>
<organism evidence="2 3">
    <name type="scientific">Oculimacula yallundae</name>
    <dbReference type="NCBI Taxonomy" id="86028"/>
    <lineage>
        <taxon>Eukaryota</taxon>
        <taxon>Fungi</taxon>
        <taxon>Dikarya</taxon>
        <taxon>Ascomycota</taxon>
        <taxon>Pezizomycotina</taxon>
        <taxon>Leotiomycetes</taxon>
        <taxon>Helotiales</taxon>
        <taxon>Ploettnerulaceae</taxon>
        <taxon>Oculimacula</taxon>
    </lineage>
</organism>
<dbReference type="EMBL" id="JAZHXI010000011">
    <property type="protein sequence ID" value="KAL2066560.1"/>
    <property type="molecule type" value="Genomic_DNA"/>
</dbReference>
<feature type="region of interest" description="Disordered" evidence="1">
    <location>
        <begin position="54"/>
        <end position="84"/>
    </location>
</feature>
<name>A0ABR4C9H0_9HELO</name>
<sequence>MHLFSFPFLFTNPSTQPIRYPSTIHSSVHLFVIRVSARSLAEVTKMRRYANHTTFKASKSNGENAQNAEVAPDAQHAGNAGNLVTRKDLQIKPVSVQEGRSALGRKRRVVEVEIERGNLVD</sequence>
<evidence type="ECO:0000256" key="1">
    <source>
        <dbReference type="SAM" id="MobiDB-lite"/>
    </source>
</evidence>
<gene>
    <name evidence="2" type="ORF">VTL71DRAFT_2631</name>
</gene>
<evidence type="ECO:0000313" key="3">
    <source>
        <dbReference type="Proteomes" id="UP001595075"/>
    </source>
</evidence>
<feature type="compositionally biased region" description="Polar residues" evidence="1">
    <location>
        <begin position="54"/>
        <end position="67"/>
    </location>
</feature>
<proteinExistence type="predicted"/>
<evidence type="ECO:0000313" key="2">
    <source>
        <dbReference type="EMBL" id="KAL2066560.1"/>
    </source>
</evidence>
<comment type="caution">
    <text evidence="2">The sequence shown here is derived from an EMBL/GenBank/DDBJ whole genome shotgun (WGS) entry which is preliminary data.</text>
</comment>
<keyword evidence="3" id="KW-1185">Reference proteome</keyword>
<accession>A0ABR4C9H0</accession>
<protein>
    <submittedName>
        <fullName evidence="2">Uncharacterized protein</fullName>
    </submittedName>
</protein>
<dbReference type="Proteomes" id="UP001595075">
    <property type="component" value="Unassembled WGS sequence"/>
</dbReference>